<evidence type="ECO:0000313" key="4">
    <source>
        <dbReference type="EMBL" id="CAL4980520.1"/>
    </source>
</evidence>
<evidence type="ECO:0000259" key="3">
    <source>
        <dbReference type="SMART" id="SM00093"/>
    </source>
</evidence>
<reference evidence="6" key="1">
    <citation type="submission" date="2024-06" db="EMBL/GenBank/DDBJ databases">
        <authorList>
            <person name="Ryan C."/>
        </authorList>
    </citation>
    <scope>NUCLEOTIDE SEQUENCE [LARGE SCALE GENOMIC DNA]</scope>
</reference>
<dbReference type="PANTHER" id="PTHR11461">
    <property type="entry name" value="SERINE PROTEASE INHIBITOR, SERPIN"/>
    <property type="match status" value="1"/>
</dbReference>
<dbReference type="InterPro" id="IPR036186">
    <property type="entry name" value="Serpin_sf"/>
</dbReference>
<dbReference type="InterPro" id="IPR023796">
    <property type="entry name" value="Serpin_dom"/>
</dbReference>
<dbReference type="SMART" id="SM00093">
    <property type="entry name" value="SERPIN"/>
    <property type="match status" value="1"/>
</dbReference>
<dbReference type="EMBL" id="OZ075131">
    <property type="protein sequence ID" value="CAL4980520.1"/>
    <property type="molecule type" value="Genomic_DNA"/>
</dbReference>
<evidence type="ECO:0000256" key="2">
    <source>
        <dbReference type="RuleBase" id="RU000411"/>
    </source>
</evidence>
<proteinExistence type="inferred from homology"/>
<name>A0ABC9AQ66_9POAL</name>
<dbReference type="AlphaFoldDB" id="A0ABC9AQ66"/>
<dbReference type="Proteomes" id="UP001497457">
    <property type="component" value="Chromosome 21rd"/>
</dbReference>
<organism evidence="5 6">
    <name type="scientific">Urochloa decumbens</name>
    <dbReference type="NCBI Taxonomy" id="240449"/>
    <lineage>
        <taxon>Eukaryota</taxon>
        <taxon>Viridiplantae</taxon>
        <taxon>Streptophyta</taxon>
        <taxon>Embryophyta</taxon>
        <taxon>Tracheophyta</taxon>
        <taxon>Spermatophyta</taxon>
        <taxon>Magnoliopsida</taxon>
        <taxon>Liliopsida</taxon>
        <taxon>Poales</taxon>
        <taxon>Poaceae</taxon>
        <taxon>PACMAD clade</taxon>
        <taxon>Panicoideae</taxon>
        <taxon>Panicodae</taxon>
        <taxon>Paniceae</taxon>
        <taxon>Melinidinae</taxon>
        <taxon>Urochloa</taxon>
    </lineage>
</organism>
<dbReference type="Gene3D" id="3.30.497.10">
    <property type="entry name" value="Antithrombin, subunit I, domain 2"/>
    <property type="match status" value="1"/>
</dbReference>
<reference evidence="5 6" key="2">
    <citation type="submission" date="2024-10" db="EMBL/GenBank/DDBJ databases">
        <authorList>
            <person name="Ryan C."/>
        </authorList>
    </citation>
    <scope>NUCLEOTIDE SEQUENCE [LARGE SCALE GENOMIC DNA]</scope>
</reference>
<feature type="domain" description="Serpin" evidence="3">
    <location>
        <begin position="20"/>
        <end position="408"/>
    </location>
</feature>
<evidence type="ECO:0000313" key="6">
    <source>
        <dbReference type="Proteomes" id="UP001497457"/>
    </source>
</evidence>
<keyword evidence="6" id="KW-1185">Reference proteome</keyword>
<protein>
    <recommendedName>
        <fullName evidence="3">Serpin domain-containing protein</fullName>
    </recommendedName>
</protein>
<dbReference type="InterPro" id="IPR000215">
    <property type="entry name" value="Serpin_fam"/>
</dbReference>
<dbReference type="PANTHER" id="PTHR11461:SF313">
    <property type="entry name" value="SERPIN-Z5-RELATED"/>
    <property type="match status" value="1"/>
</dbReference>
<dbReference type="EMBL" id="OZ075131">
    <property type="protein sequence ID" value="CAL4980525.1"/>
    <property type="molecule type" value="Genomic_DNA"/>
</dbReference>
<dbReference type="InterPro" id="IPR042178">
    <property type="entry name" value="Serpin_sf_1"/>
</dbReference>
<sequence>MAAAAAATEAARDGQTALALRLAKHLAPSPHHPRPAGGGNVAFSPVSVHAALALLAAGARGATLAQLLAFLGAPSAEALAGLGRDVVARRVLAGGGSAGGPRVLFGGGVWVDASRGGLADAFREVAVECYKSDARTVSFTKEPEEAVKMINEWVKKATNNLIDSIISTGDIGAATDMVLANAVCFKGEWRHPFMHNYTEPGPFHRLDGSVAEARFMAILEHMDVACMDGFKVLKLPYKQPPEVVDEGTRYSMFVFLPDAHDGLSTMVDVVTASPAFMYGILAEMKEKPVAIKIPKFEVSFSWNDLGDDLSRLGLSLPFSPEAADLRDMCKGDDGGTRRRPTFLTKVAHRAVVKVNEMGTEAVAVHVNMRGGGGPPPDLVEFAADHPFTFFIMEERSGVIIFAGHVLDPSK</sequence>
<dbReference type="Gene3D" id="2.30.39.10">
    <property type="entry name" value="Alpha-1-antitrypsin, domain 1"/>
    <property type="match status" value="1"/>
</dbReference>
<dbReference type="InterPro" id="IPR042185">
    <property type="entry name" value="Serpin_sf_2"/>
</dbReference>
<evidence type="ECO:0000313" key="5">
    <source>
        <dbReference type="EMBL" id="CAL4980525.1"/>
    </source>
</evidence>
<evidence type="ECO:0000256" key="1">
    <source>
        <dbReference type="ARBA" id="ARBA00009500"/>
    </source>
</evidence>
<gene>
    <name evidence="4" type="ORF">URODEC1_LOCUS55692</name>
    <name evidence="5" type="ORF">URODEC1_LOCUS55694</name>
</gene>
<comment type="similarity">
    <text evidence="1 2">Belongs to the serpin family.</text>
</comment>
<accession>A0ABC9AQ66</accession>
<dbReference type="CDD" id="cd02043">
    <property type="entry name" value="serpinP_plants"/>
    <property type="match status" value="1"/>
</dbReference>
<dbReference type="Pfam" id="PF00079">
    <property type="entry name" value="Serpin"/>
    <property type="match status" value="1"/>
</dbReference>
<dbReference type="SUPFAM" id="SSF56574">
    <property type="entry name" value="Serpins"/>
    <property type="match status" value="1"/>
</dbReference>